<comment type="caution">
    <text evidence="1">The sequence shown here is derived from an EMBL/GenBank/DDBJ whole genome shotgun (WGS) entry which is preliminary data.</text>
</comment>
<dbReference type="Proteomes" id="UP001231649">
    <property type="component" value="Chromosome 5"/>
</dbReference>
<evidence type="ECO:0000313" key="2">
    <source>
        <dbReference type="Proteomes" id="UP001231649"/>
    </source>
</evidence>
<gene>
    <name evidence="1" type="ORF">PYW08_014395</name>
</gene>
<accession>A0ACC2R7Z0</accession>
<sequence>MSEQSVTVYPNQGEKLKPIKTLVFLDLVPDCDNPIQITKVNLLAMPRQYFPKSTICGTANLKPQDQVILSLRDETDFDESVVNIIKAFILRQDPPVCLFSHHGNRYDFPLLKLRFKSVNASLPDDVMCADSSYAFYDIRELEPEQYGKAVRAEFYEGNPRPEVSYELWDVYTKYVTNNRLDRRNRNNDNEACFYISMYMGNKILNWVDKKQRPFNEVEPTDLLYPRL</sequence>
<protein>
    <submittedName>
        <fullName evidence="1">Uncharacterized protein</fullName>
    </submittedName>
</protein>
<organism evidence="1 2">
    <name type="scientific">Mythimna loreyi</name>
    <dbReference type="NCBI Taxonomy" id="667449"/>
    <lineage>
        <taxon>Eukaryota</taxon>
        <taxon>Metazoa</taxon>
        <taxon>Ecdysozoa</taxon>
        <taxon>Arthropoda</taxon>
        <taxon>Hexapoda</taxon>
        <taxon>Insecta</taxon>
        <taxon>Pterygota</taxon>
        <taxon>Neoptera</taxon>
        <taxon>Endopterygota</taxon>
        <taxon>Lepidoptera</taxon>
        <taxon>Glossata</taxon>
        <taxon>Ditrysia</taxon>
        <taxon>Noctuoidea</taxon>
        <taxon>Noctuidae</taxon>
        <taxon>Noctuinae</taxon>
        <taxon>Hadenini</taxon>
        <taxon>Mythimna</taxon>
    </lineage>
</organism>
<evidence type="ECO:0000313" key="1">
    <source>
        <dbReference type="EMBL" id="KAJ8735145.1"/>
    </source>
</evidence>
<keyword evidence="2" id="KW-1185">Reference proteome</keyword>
<dbReference type="EMBL" id="CM056781">
    <property type="protein sequence ID" value="KAJ8735145.1"/>
    <property type="molecule type" value="Genomic_DNA"/>
</dbReference>
<reference evidence="1" key="1">
    <citation type="submission" date="2023-03" db="EMBL/GenBank/DDBJ databases">
        <title>Chromosome-level genomes of two armyworms, Mythimna separata and Mythimna loreyi, provide insights into the biosynthesis and reception of sex pheromones.</title>
        <authorList>
            <person name="Zhao H."/>
        </authorList>
    </citation>
    <scope>NUCLEOTIDE SEQUENCE</scope>
    <source>
        <strain evidence="1">BeijingLab</strain>
    </source>
</reference>
<proteinExistence type="predicted"/>
<name>A0ACC2R7Z0_9NEOP</name>